<gene>
    <name evidence="1" type="ORF">CPAG_09236</name>
</gene>
<dbReference type="AlphaFoldDB" id="A0A0J6FIC5"/>
<evidence type="ECO:0000313" key="2">
    <source>
        <dbReference type="Proteomes" id="UP000054567"/>
    </source>
</evidence>
<dbReference type="VEuPathDB" id="FungiDB:CPAG_09236"/>
<accession>A0A0J6FIC5</accession>
<name>A0A0J6FIC5_COCPO</name>
<evidence type="ECO:0000313" key="1">
    <source>
        <dbReference type="EMBL" id="KMM72946.1"/>
    </source>
</evidence>
<reference evidence="2" key="2">
    <citation type="journal article" date="2009" name="Genome Res.">
        <title>Comparative genomic analyses of the human fungal pathogens Coccidioides and their relatives.</title>
        <authorList>
            <person name="Sharpton T.J."/>
            <person name="Stajich J.E."/>
            <person name="Rounsley S.D."/>
            <person name="Gardner M.J."/>
            <person name="Wortman J.R."/>
            <person name="Jordar V.S."/>
            <person name="Maiti R."/>
            <person name="Kodira C.D."/>
            <person name="Neafsey D.E."/>
            <person name="Zeng Q."/>
            <person name="Hung C.-Y."/>
            <person name="McMahan C."/>
            <person name="Muszewska A."/>
            <person name="Grynberg M."/>
            <person name="Mandel M.A."/>
            <person name="Kellner E.M."/>
            <person name="Barker B.M."/>
            <person name="Galgiani J.N."/>
            <person name="Orbach M.J."/>
            <person name="Kirkland T.N."/>
            <person name="Cole G.T."/>
            <person name="Henn M.R."/>
            <person name="Birren B.W."/>
            <person name="Taylor J.W."/>
        </authorList>
    </citation>
    <scope>NUCLEOTIDE SEQUENCE [LARGE SCALE GENOMIC DNA]</scope>
    <source>
        <strain evidence="2">RMSCC 3488</strain>
    </source>
</reference>
<dbReference type="Proteomes" id="UP000054567">
    <property type="component" value="Unassembled WGS sequence"/>
</dbReference>
<protein>
    <submittedName>
        <fullName evidence="1">Uncharacterized protein</fullName>
    </submittedName>
</protein>
<reference evidence="1 2" key="1">
    <citation type="submission" date="2007-06" db="EMBL/GenBank/DDBJ databases">
        <title>The Genome Sequence of Coccidioides posadasii RMSCC_3488.</title>
        <authorList>
            <consortium name="Coccidioides Genome Resources Consortium"/>
            <consortium name="The Broad Institute Genome Sequencing Platform"/>
            <person name="Henn M.R."/>
            <person name="Sykes S."/>
            <person name="Young S."/>
            <person name="Jaffe D."/>
            <person name="Berlin A."/>
            <person name="Alvarez P."/>
            <person name="Butler J."/>
            <person name="Gnerre S."/>
            <person name="Grabherr M."/>
            <person name="Mauceli E."/>
            <person name="Brockman W."/>
            <person name="Kodira C."/>
            <person name="Alvarado L."/>
            <person name="Zeng Q."/>
            <person name="Crawford M."/>
            <person name="Antoine C."/>
            <person name="Devon K."/>
            <person name="Galgiani J."/>
            <person name="Orsborn K."/>
            <person name="Lewis M.L."/>
            <person name="Nusbaum C."/>
            <person name="Galagan J."/>
            <person name="Birren B."/>
        </authorList>
    </citation>
    <scope>NUCLEOTIDE SEQUENCE [LARGE SCALE GENOMIC DNA]</scope>
    <source>
        <strain evidence="1 2">RMSCC 3488</strain>
    </source>
</reference>
<proteinExistence type="predicted"/>
<reference evidence="2" key="3">
    <citation type="journal article" date="2010" name="Genome Res.">
        <title>Population genomic sequencing of Coccidioides fungi reveals recent hybridization and transposon control.</title>
        <authorList>
            <person name="Neafsey D.E."/>
            <person name="Barker B.M."/>
            <person name="Sharpton T.J."/>
            <person name="Stajich J.E."/>
            <person name="Park D.J."/>
            <person name="Whiston E."/>
            <person name="Hung C.-Y."/>
            <person name="McMahan C."/>
            <person name="White J."/>
            <person name="Sykes S."/>
            <person name="Heiman D."/>
            <person name="Young S."/>
            <person name="Zeng Q."/>
            <person name="Abouelleil A."/>
            <person name="Aftuck L."/>
            <person name="Bessette D."/>
            <person name="Brown A."/>
            <person name="FitzGerald M."/>
            <person name="Lui A."/>
            <person name="Macdonald J.P."/>
            <person name="Priest M."/>
            <person name="Orbach M.J."/>
            <person name="Galgiani J.N."/>
            <person name="Kirkland T.N."/>
            <person name="Cole G.T."/>
            <person name="Birren B.W."/>
            <person name="Henn M.R."/>
            <person name="Taylor J.W."/>
            <person name="Rounsley S.D."/>
        </authorList>
    </citation>
    <scope>NUCLEOTIDE SEQUENCE [LARGE SCALE GENOMIC DNA]</scope>
    <source>
        <strain evidence="2">RMSCC 3488</strain>
    </source>
</reference>
<sequence length="95" mass="10790">MALHPAQIRALDKIHQCGLFIKSKAPKKSIGKPAAFLVRHHHSHDHSPFYFPAKLVFEVFYETIPDRGEVTRVSVSFFPVTTRNRSVGLSESVYN</sequence>
<organism evidence="1 2">
    <name type="scientific">Coccidioides posadasii RMSCC 3488</name>
    <dbReference type="NCBI Taxonomy" id="454284"/>
    <lineage>
        <taxon>Eukaryota</taxon>
        <taxon>Fungi</taxon>
        <taxon>Dikarya</taxon>
        <taxon>Ascomycota</taxon>
        <taxon>Pezizomycotina</taxon>
        <taxon>Eurotiomycetes</taxon>
        <taxon>Eurotiomycetidae</taxon>
        <taxon>Onygenales</taxon>
        <taxon>Onygenaceae</taxon>
        <taxon>Coccidioides</taxon>
    </lineage>
</organism>
<dbReference type="EMBL" id="DS268114">
    <property type="protein sequence ID" value="KMM72946.1"/>
    <property type="molecule type" value="Genomic_DNA"/>
</dbReference>